<dbReference type="Pfam" id="PF00561">
    <property type="entry name" value="Abhydrolase_1"/>
    <property type="match status" value="1"/>
</dbReference>
<dbReference type="OrthoDB" id="8957634at2"/>
<dbReference type="EMBL" id="FZOF01000010">
    <property type="protein sequence ID" value="SNS92753.1"/>
    <property type="molecule type" value="Genomic_DNA"/>
</dbReference>
<dbReference type="PANTHER" id="PTHR43433">
    <property type="entry name" value="HYDROLASE, ALPHA/BETA FOLD FAMILY PROTEIN"/>
    <property type="match status" value="1"/>
</dbReference>
<proteinExistence type="predicted"/>
<accession>A0A239IIB0</accession>
<feature type="domain" description="AB hydrolase-1" evidence="1">
    <location>
        <begin position="22"/>
        <end position="272"/>
    </location>
</feature>
<dbReference type="InterPro" id="IPR000073">
    <property type="entry name" value="AB_hydrolase_1"/>
</dbReference>
<dbReference type="AlphaFoldDB" id="A0A239IIB0"/>
<reference evidence="2 3" key="1">
    <citation type="submission" date="2017-06" db="EMBL/GenBank/DDBJ databases">
        <authorList>
            <person name="Kim H.J."/>
            <person name="Triplett B.A."/>
        </authorList>
    </citation>
    <scope>NUCLEOTIDE SEQUENCE [LARGE SCALE GENOMIC DNA]</scope>
    <source>
        <strain evidence="2 3">CGMCC 4.1858</strain>
    </source>
</reference>
<dbReference type="GO" id="GO:0004806">
    <property type="term" value="F:triacylglycerol lipase activity"/>
    <property type="evidence" value="ECO:0007669"/>
    <property type="project" value="TreeGrafter"/>
</dbReference>
<name>A0A239IIB0_9ACTN</name>
<dbReference type="InterPro" id="IPR050471">
    <property type="entry name" value="AB_hydrolase"/>
</dbReference>
<evidence type="ECO:0000313" key="3">
    <source>
        <dbReference type="Proteomes" id="UP000198280"/>
    </source>
</evidence>
<dbReference type="PANTHER" id="PTHR43433:SF5">
    <property type="entry name" value="AB HYDROLASE-1 DOMAIN-CONTAINING PROTEIN"/>
    <property type="match status" value="1"/>
</dbReference>
<dbReference type="PRINTS" id="PR00111">
    <property type="entry name" value="ABHYDROLASE"/>
</dbReference>
<dbReference type="Proteomes" id="UP000198280">
    <property type="component" value="Unassembled WGS sequence"/>
</dbReference>
<dbReference type="RefSeq" id="WP_089225596.1">
    <property type="nucleotide sequence ID" value="NZ_FZOF01000010.1"/>
</dbReference>
<dbReference type="SUPFAM" id="SSF53474">
    <property type="entry name" value="alpha/beta-Hydrolases"/>
    <property type="match status" value="1"/>
</dbReference>
<gene>
    <name evidence="2" type="ORF">SAMN05216252_110154</name>
</gene>
<dbReference type="InterPro" id="IPR029058">
    <property type="entry name" value="AB_hydrolase_fold"/>
</dbReference>
<evidence type="ECO:0000259" key="1">
    <source>
        <dbReference type="Pfam" id="PF00561"/>
    </source>
</evidence>
<dbReference type="GO" id="GO:0046503">
    <property type="term" value="P:glycerolipid catabolic process"/>
    <property type="evidence" value="ECO:0007669"/>
    <property type="project" value="TreeGrafter"/>
</dbReference>
<evidence type="ECO:0000313" key="2">
    <source>
        <dbReference type="EMBL" id="SNS92753.1"/>
    </source>
</evidence>
<sequence length="292" mass="30389">MPRAKSNGIELEYDTFGSPGDPALLLVMGLGAQMTLWRPEFCSALADRGFFVVRYDNRDAGLSSGLDEHPVPDIGSVLSGDPSGVPYLLADMADDAAGLLDALDIPAAHVVGASMGGMIAQQLVIDHPGRVLSLCSIMSTTGDRSVGRASAEAIAAMPGSNGVPLTREAVIDEAVRRAAVIGSPGYPPAPQELRERVAAAHDRAYRPEGYVRQYAAILASPDRTPGLRSVAVPTVVVHGEQDPLIDHSGGRATAAAVPGSELLLIPGMGHDLPEQVWPAVVDAIARNAARVA</sequence>
<keyword evidence="3" id="KW-1185">Reference proteome</keyword>
<protein>
    <submittedName>
        <fullName evidence="2">Pimeloyl-ACP methyl ester carboxylesterase</fullName>
    </submittedName>
</protein>
<dbReference type="Gene3D" id="3.40.50.1820">
    <property type="entry name" value="alpha/beta hydrolase"/>
    <property type="match status" value="1"/>
</dbReference>
<organism evidence="2 3">
    <name type="scientific">Actinacidiphila glaucinigra</name>
    <dbReference type="NCBI Taxonomy" id="235986"/>
    <lineage>
        <taxon>Bacteria</taxon>
        <taxon>Bacillati</taxon>
        <taxon>Actinomycetota</taxon>
        <taxon>Actinomycetes</taxon>
        <taxon>Kitasatosporales</taxon>
        <taxon>Streptomycetaceae</taxon>
        <taxon>Actinacidiphila</taxon>
    </lineage>
</organism>